<keyword evidence="6" id="KW-0997">Cell inner membrane</keyword>
<sequence length="724" mass="79850">MSPAPQNTMTAADQDTGKTFSILTILNTLWRGKWIIGVCALIGFLHAANKAYRVEVPTYRATTQMALNFDADPAALEVTGGVPQLGRDQSSFNTEMEIIRSRELIGRLVDRLDLTQDPEFNPALRGDPPFGLRDVPGWVIGMFRADPEPAPAAAPRPVNRNAVITRVRNRISTSIQRFTYVFSISAVSEDPRKAALLSNTLAEIYREDQIQSKVQGTEDAAIWLSDRVSELQAELETRQNEINELRARSALASPEAIAQLNSQSVAATSQLQLAELARTRAEDALARIIAVEDATPAEQVAALDDAQLRGLLARVQTGEATSQQRFDRRFVQLREQAEAEAMRAQNQITELQSQIDRLSLQFESQSADLITIEQLERETEATRILYETFLNRLRETSVQIGVQQADSRVLSEALWGSYVAPRKSRITFMGFLMGVLVGAGIVLGREMLQNTFRTAEELEKRTRLSVLGQIPRIPAKGRVPTIMYLANKPTSAAAESVRNLRTSLLMSDIDRPPQVIMMTSSLPAEGKTTTAIALAQNLAGLDKRVLLIEGDIRRRTFSAYFPDATERPGILSVIAQFSQNADNQRQASLEEAVLRNGDLGIDILMGEKSAINAADVFASSAFRDFMAQARTLYDYIIVDTPPVLVVPDARVIGPYADAVLYAVNWDKTSQTQVAEGLSQLAKANLRVTGLVLTQIDPRGMRRYGYGSKYGYGAYGGGKNGYYDN</sequence>
<evidence type="ECO:0000256" key="3">
    <source>
        <dbReference type="ARBA" id="ARBA00008883"/>
    </source>
</evidence>
<keyword evidence="10" id="KW-0418">Kinase</keyword>
<dbReference type="SUPFAM" id="SSF52540">
    <property type="entry name" value="P-loop containing nucleoside triphosphate hydrolases"/>
    <property type="match status" value="1"/>
</dbReference>
<comment type="similarity">
    <text evidence="3">Belongs to the etk/wzc family.</text>
</comment>
<dbReference type="PANTHER" id="PTHR32309">
    <property type="entry name" value="TYROSINE-PROTEIN KINASE"/>
    <property type="match status" value="1"/>
</dbReference>
<evidence type="ECO:0000256" key="16">
    <source>
        <dbReference type="SAM" id="Coils"/>
    </source>
</evidence>
<dbReference type="EMBL" id="JAJATZ010000010">
    <property type="protein sequence ID" value="MCB5200666.1"/>
    <property type="molecule type" value="Genomic_DNA"/>
</dbReference>
<keyword evidence="21" id="KW-1185">Reference proteome</keyword>
<evidence type="ECO:0000256" key="2">
    <source>
        <dbReference type="ARBA" id="ARBA00007316"/>
    </source>
</evidence>
<evidence type="ECO:0000256" key="4">
    <source>
        <dbReference type="ARBA" id="ARBA00011903"/>
    </source>
</evidence>
<evidence type="ECO:0000256" key="12">
    <source>
        <dbReference type="ARBA" id="ARBA00022989"/>
    </source>
</evidence>
<evidence type="ECO:0000256" key="14">
    <source>
        <dbReference type="ARBA" id="ARBA00023137"/>
    </source>
</evidence>
<dbReference type="InterPro" id="IPR050445">
    <property type="entry name" value="Bact_polysacc_biosynth/exp"/>
</dbReference>
<reference evidence="20" key="1">
    <citation type="submission" date="2021-10" db="EMBL/GenBank/DDBJ databases">
        <title>Loktanella gaetbuli sp. nov., isolated from a tidal flat.</title>
        <authorList>
            <person name="Park S."/>
            <person name="Yoon J.-H."/>
        </authorList>
    </citation>
    <scope>NUCLEOTIDE SEQUENCE</scope>
    <source>
        <strain evidence="20">TSTF-M6</strain>
    </source>
</reference>
<evidence type="ECO:0000256" key="5">
    <source>
        <dbReference type="ARBA" id="ARBA00022475"/>
    </source>
</evidence>
<dbReference type="PANTHER" id="PTHR32309:SF13">
    <property type="entry name" value="FERRIC ENTEROBACTIN TRANSPORT PROTEIN FEPE"/>
    <property type="match status" value="1"/>
</dbReference>
<dbReference type="RefSeq" id="WP_226749145.1">
    <property type="nucleotide sequence ID" value="NZ_JAJATZ010000010.1"/>
</dbReference>
<keyword evidence="11" id="KW-0067">ATP-binding</keyword>
<gene>
    <name evidence="20" type="ORF">LGQ03_15620</name>
</gene>
<evidence type="ECO:0000256" key="10">
    <source>
        <dbReference type="ARBA" id="ARBA00022777"/>
    </source>
</evidence>
<dbReference type="Pfam" id="PF13807">
    <property type="entry name" value="GNVR"/>
    <property type="match status" value="1"/>
</dbReference>
<feature type="coiled-coil region" evidence="16">
    <location>
        <begin position="334"/>
        <end position="368"/>
    </location>
</feature>
<keyword evidence="12" id="KW-1133">Transmembrane helix</keyword>
<evidence type="ECO:0000256" key="8">
    <source>
        <dbReference type="ARBA" id="ARBA00022692"/>
    </source>
</evidence>
<keyword evidence="16" id="KW-0175">Coiled coil</keyword>
<evidence type="ECO:0000256" key="9">
    <source>
        <dbReference type="ARBA" id="ARBA00022741"/>
    </source>
</evidence>
<dbReference type="InterPro" id="IPR003856">
    <property type="entry name" value="LPS_length_determ_N"/>
</dbReference>
<accession>A0ABS8BY53</accession>
<comment type="subcellular location">
    <subcellularLocation>
        <location evidence="1">Cell inner membrane</location>
        <topology evidence="1">Multi-pass membrane protein</topology>
    </subcellularLocation>
</comment>
<keyword evidence="13" id="KW-0472">Membrane</keyword>
<dbReference type="Proteomes" id="UP001138961">
    <property type="component" value="Unassembled WGS sequence"/>
</dbReference>
<keyword evidence="8" id="KW-0812">Transmembrane</keyword>
<dbReference type="Pfam" id="PF13614">
    <property type="entry name" value="AAA_31"/>
    <property type="match status" value="1"/>
</dbReference>
<dbReference type="Gene3D" id="3.40.50.300">
    <property type="entry name" value="P-loop containing nucleotide triphosphate hydrolases"/>
    <property type="match status" value="1"/>
</dbReference>
<dbReference type="CDD" id="cd05387">
    <property type="entry name" value="BY-kinase"/>
    <property type="match status" value="1"/>
</dbReference>
<feature type="domain" description="Polysaccharide chain length determinant N-terminal" evidence="17">
    <location>
        <begin position="19"/>
        <end position="111"/>
    </location>
</feature>
<evidence type="ECO:0000313" key="20">
    <source>
        <dbReference type="EMBL" id="MCB5200666.1"/>
    </source>
</evidence>
<keyword evidence="5" id="KW-1003">Cell membrane</keyword>
<evidence type="ECO:0000256" key="1">
    <source>
        <dbReference type="ARBA" id="ARBA00004429"/>
    </source>
</evidence>
<evidence type="ECO:0000256" key="11">
    <source>
        <dbReference type="ARBA" id="ARBA00022840"/>
    </source>
</evidence>
<organism evidence="20 21">
    <name type="scientific">Loktanella gaetbuli</name>
    <dbReference type="NCBI Taxonomy" id="2881335"/>
    <lineage>
        <taxon>Bacteria</taxon>
        <taxon>Pseudomonadati</taxon>
        <taxon>Pseudomonadota</taxon>
        <taxon>Alphaproteobacteria</taxon>
        <taxon>Rhodobacterales</taxon>
        <taxon>Roseobacteraceae</taxon>
        <taxon>Loktanella</taxon>
    </lineage>
</organism>
<dbReference type="InterPro" id="IPR027417">
    <property type="entry name" value="P-loop_NTPase"/>
</dbReference>
<comment type="caution">
    <text evidence="20">The sequence shown here is derived from an EMBL/GenBank/DDBJ whole genome shotgun (WGS) entry which is preliminary data.</text>
</comment>
<dbReference type="InterPro" id="IPR005702">
    <property type="entry name" value="Wzc-like_C"/>
</dbReference>
<dbReference type="InterPro" id="IPR032807">
    <property type="entry name" value="GNVR"/>
</dbReference>
<feature type="domain" description="Tyrosine-protein kinase G-rich" evidence="19">
    <location>
        <begin position="374"/>
        <end position="447"/>
    </location>
</feature>
<evidence type="ECO:0000313" key="21">
    <source>
        <dbReference type="Proteomes" id="UP001138961"/>
    </source>
</evidence>
<keyword evidence="9" id="KW-0547">Nucleotide-binding</keyword>
<comment type="catalytic activity">
    <reaction evidence="15">
        <text>L-tyrosyl-[protein] + ATP = O-phospho-L-tyrosyl-[protein] + ADP + H(+)</text>
        <dbReference type="Rhea" id="RHEA:10596"/>
        <dbReference type="Rhea" id="RHEA-COMP:10136"/>
        <dbReference type="Rhea" id="RHEA-COMP:20101"/>
        <dbReference type="ChEBI" id="CHEBI:15378"/>
        <dbReference type="ChEBI" id="CHEBI:30616"/>
        <dbReference type="ChEBI" id="CHEBI:46858"/>
        <dbReference type="ChEBI" id="CHEBI:61978"/>
        <dbReference type="ChEBI" id="CHEBI:456216"/>
        <dbReference type="EC" id="2.7.10.2"/>
    </reaction>
</comment>
<name>A0ABS8BY53_9RHOB</name>
<dbReference type="EC" id="2.7.10.2" evidence="4"/>
<keyword evidence="7" id="KW-0808">Transferase</keyword>
<evidence type="ECO:0000256" key="6">
    <source>
        <dbReference type="ARBA" id="ARBA00022519"/>
    </source>
</evidence>
<evidence type="ECO:0000256" key="7">
    <source>
        <dbReference type="ARBA" id="ARBA00022679"/>
    </source>
</evidence>
<keyword evidence="14" id="KW-0829">Tyrosine-protein kinase</keyword>
<evidence type="ECO:0000256" key="15">
    <source>
        <dbReference type="ARBA" id="ARBA00051245"/>
    </source>
</evidence>
<evidence type="ECO:0000256" key="13">
    <source>
        <dbReference type="ARBA" id="ARBA00023136"/>
    </source>
</evidence>
<dbReference type="Pfam" id="PF02706">
    <property type="entry name" value="Wzz"/>
    <property type="match status" value="1"/>
</dbReference>
<feature type="domain" description="AAA" evidence="18">
    <location>
        <begin position="526"/>
        <end position="682"/>
    </location>
</feature>
<dbReference type="InterPro" id="IPR025669">
    <property type="entry name" value="AAA_dom"/>
</dbReference>
<evidence type="ECO:0000259" key="19">
    <source>
        <dbReference type="Pfam" id="PF13807"/>
    </source>
</evidence>
<protein>
    <recommendedName>
        <fullName evidence="4">non-specific protein-tyrosine kinase</fullName>
        <ecNumber evidence="4">2.7.10.2</ecNumber>
    </recommendedName>
</protein>
<proteinExistence type="inferred from homology"/>
<evidence type="ECO:0000259" key="18">
    <source>
        <dbReference type="Pfam" id="PF13614"/>
    </source>
</evidence>
<evidence type="ECO:0000259" key="17">
    <source>
        <dbReference type="Pfam" id="PF02706"/>
    </source>
</evidence>
<comment type="similarity">
    <text evidence="2">Belongs to the CpsD/CapB family.</text>
</comment>